<sequence length="191" mass="20912">MDDASAPKPPVELARPNVRLNGPVDDAMLRAFLEGLSAAEDRGEPLTLELTTNGGDADVGRRIAADVRLFRERTGRRTLFLGKAMVYSAGVTVLSAFGRRDRWLARGCALLVHCRQLNRAVELNGPLLLERARVEALLGEIDLGLRIEEQDFATLIEGSPVPLAELLERAQSGWYLDADEALQRGLIEGIL</sequence>
<dbReference type="AlphaFoldDB" id="B4RH84"/>
<evidence type="ECO:0000313" key="2">
    <source>
        <dbReference type="Proteomes" id="UP000001868"/>
    </source>
</evidence>
<evidence type="ECO:0008006" key="3">
    <source>
        <dbReference type="Google" id="ProtNLM"/>
    </source>
</evidence>
<dbReference type="SUPFAM" id="SSF52096">
    <property type="entry name" value="ClpP/crotonase"/>
    <property type="match status" value="1"/>
</dbReference>
<dbReference type="Proteomes" id="UP000001868">
    <property type="component" value="Chromosome"/>
</dbReference>
<evidence type="ECO:0000313" key="1">
    <source>
        <dbReference type="EMBL" id="ACG79032.1"/>
    </source>
</evidence>
<dbReference type="RefSeq" id="WP_012523170.1">
    <property type="nucleotide sequence ID" value="NC_011144.1"/>
</dbReference>
<dbReference type="Gene3D" id="3.90.226.10">
    <property type="entry name" value="2-enoyl-CoA Hydratase, Chain A, domain 1"/>
    <property type="match status" value="1"/>
</dbReference>
<protein>
    <recommendedName>
        <fullName evidence="3">Peptidase S14</fullName>
    </recommendedName>
</protein>
<dbReference type="KEGG" id="pzu:PHZ_c2623"/>
<dbReference type="STRING" id="450851.PHZ_c2623"/>
<organism evidence="1 2">
    <name type="scientific">Phenylobacterium zucineum (strain HLK1)</name>
    <dbReference type="NCBI Taxonomy" id="450851"/>
    <lineage>
        <taxon>Bacteria</taxon>
        <taxon>Pseudomonadati</taxon>
        <taxon>Pseudomonadota</taxon>
        <taxon>Alphaproteobacteria</taxon>
        <taxon>Caulobacterales</taxon>
        <taxon>Caulobacteraceae</taxon>
        <taxon>Phenylobacterium</taxon>
    </lineage>
</organism>
<dbReference type="OrthoDB" id="7059145at2"/>
<dbReference type="InterPro" id="IPR029045">
    <property type="entry name" value="ClpP/crotonase-like_dom_sf"/>
</dbReference>
<dbReference type="HOGENOM" id="CLU_1407962_0_0_5"/>
<keyword evidence="2" id="KW-1185">Reference proteome</keyword>
<gene>
    <name evidence="1" type="ordered locus">PHZ_c2623</name>
</gene>
<dbReference type="eggNOG" id="COG0740">
    <property type="taxonomic scope" value="Bacteria"/>
</dbReference>
<name>B4RH84_PHEZH</name>
<accession>B4RH84</accession>
<proteinExistence type="predicted"/>
<dbReference type="EMBL" id="CP000747">
    <property type="protein sequence ID" value="ACG79032.1"/>
    <property type="molecule type" value="Genomic_DNA"/>
</dbReference>
<reference evidence="1 2" key="1">
    <citation type="journal article" date="2008" name="BMC Genomics">
        <title>Complete genome of Phenylobacterium zucineum - a novel facultative intracellular bacterium isolated from human erythroleukemia cell line K562.</title>
        <authorList>
            <person name="Luo Y."/>
            <person name="Xu X."/>
            <person name="Ding Z."/>
            <person name="Liu Z."/>
            <person name="Zhang B."/>
            <person name="Yan Z."/>
            <person name="Sun J."/>
            <person name="Hu S."/>
            <person name="Hu X."/>
        </authorList>
    </citation>
    <scope>NUCLEOTIDE SEQUENCE [LARGE SCALE GENOMIC DNA]</scope>
    <source>
        <strain evidence="1 2">HLK1</strain>
    </source>
</reference>